<dbReference type="InterPro" id="IPR006221">
    <property type="entry name" value="TrpG/PapA_dom"/>
</dbReference>
<dbReference type="PRINTS" id="PR00097">
    <property type="entry name" value="ANTSNTHASEII"/>
</dbReference>
<dbReference type="AlphaFoldDB" id="A0A1L7LL10"/>
<dbReference type="PRINTS" id="PR00096">
    <property type="entry name" value="GATASE"/>
</dbReference>
<dbReference type="PROSITE" id="PS51273">
    <property type="entry name" value="GATASE_TYPE_1"/>
    <property type="match status" value="1"/>
</dbReference>
<accession>A0A1L7LL10</accession>
<dbReference type="GO" id="GO:0000162">
    <property type="term" value="P:L-tryptophan biosynthetic process"/>
    <property type="evidence" value="ECO:0007669"/>
    <property type="project" value="TreeGrafter"/>
</dbReference>
<dbReference type="RefSeq" id="WP_128833664.1">
    <property type="nucleotide sequence ID" value="NZ_AP014612.1"/>
</dbReference>
<evidence type="ECO:0000313" key="4">
    <source>
        <dbReference type="Proteomes" id="UP000217758"/>
    </source>
</evidence>
<keyword evidence="1" id="KW-0315">Glutamine amidotransferase</keyword>
<organism evidence="3 4">
    <name type="scientific">Streptococcus troglodytae</name>
    <dbReference type="NCBI Taxonomy" id="1111760"/>
    <lineage>
        <taxon>Bacteria</taxon>
        <taxon>Bacillati</taxon>
        <taxon>Bacillota</taxon>
        <taxon>Bacilli</taxon>
        <taxon>Lactobacillales</taxon>
        <taxon>Streptococcaceae</taxon>
        <taxon>Streptococcus</taxon>
    </lineage>
</organism>
<evidence type="ECO:0000259" key="2">
    <source>
        <dbReference type="Pfam" id="PF00117"/>
    </source>
</evidence>
<proteinExistence type="predicted"/>
<protein>
    <submittedName>
        <fullName evidence="3">Anthranilate synthase subunit beta</fullName>
    </submittedName>
</protein>
<sequence length="187" mass="20836">MILLIDNYDSFTYNLAQFIGHFTEVKVLRNDDADLYEAAQEADGLVFSPGPGWPADAGKMEALIKDFTEEKPILGVCLGHQAIAESFGGKLGLAHQVMHGKQSQMAITKSSPIFKELAEKLEIMRYHSIVVDKLPEDFEITARTVDDDEIMAIQHKTLPIYGLQYHPESIGTPEGLKMIENFVRLVG</sequence>
<dbReference type="PRINTS" id="PR00099">
    <property type="entry name" value="CPSGATASE"/>
</dbReference>
<dbReference type="PANTHER" id="PTHR43418:SF8">
    <property type="entry name" value="SYNTHASE COMPONENT II, PUTATIVE-RELATED"/>
    <property type="match status" value="1"/>
</dbReference>
<dbReference type="EMBL" id="AP014612">
    <property type="protein sequence ID" value="BAQ24846.1"/>
    <property type="molecule type" value="Genomic_DNA"/>
</dbReference>
<gene>
    <name evidence="3" type="primary">trpG</name>
    <name evidence="3" type="ORF">SRT_15850</name>
</gene>
<dbReference type="Pfam" id="PF00117">
    <property type="entry name" value="GATase"/>
    <property type="match status" value="1"/>
</dbReference>
<dbReference type="GO" id="GO:0004049">
    <property type="term" value="F:anthranilate synthase activity"/>
    <property type="evidence" value="ECO:0007669"/>
    <property type="project" value="TreeGrafter"/>
</dbReference>
<feature type="domain" description="Glutamine amidotransferase" evidence="2">
    <location>
        <begin position="3"/>
        <end position="183"/>
    </location>
</feature>
<evidence type="ECO:0000313" key="3">
    <source>
        <dbReference type="EMBL" id="BAQ24846.1"/>
    </source>
</evidence>
<dbReference type="FunFam" id="3.40.50.880:FF:000003">
    <property type="entry name" value="Anthranilate synthase component II"/>
    <property type="match status" value="1"/>
</dbReference>
<evidence type="ECO:0000256" key="1">
    <source>
        <dbReference type="ARBA" id="ARBA00022962"/>
    </source>
</evidence>
<dbReference type="PANTHER" id="PTHR43418">
    <property type="entry name" value="MULTIFUNCTIONAL TRYPTOPHAN BIOSYNTHESIS PROTEIN-RELATED"/>
    <property type="match status" value="1"/>
</dbReference>
<dbReference type="CDD" id="cd01743">
    <property type="entry name" value="GATase1_Anthranilate_Synthase"/>
    <property type="match status" value="1"/>
</dbReference>
<dbReference type="GO" id="GO:0005829">
    <property type="term" value="C:cytosol"/>
    <property type="evidence" value="ECO:0007669"/>
    <property type="project" value="TreeGrafter"/>
</dbReference>
<dbReference type="InterPro" id="IPR017926">
    <property type="entry name" value="GATASE"/>
</dbReference>
<dbReference type="KEGG" id="strg:SRT_15850"/>
<dbReference type="NCBIfam" id="TIGR00566">
    <property type="entry name" value="trpG_papA"/>
    <property type="match status" value="1"/>
</dbReference>
<dbReference type="InterPro" id="IPR029062">
    <property type="entry name" value="Class_I_gatase-like"/>
</dbReference>
<reference evidence="3 4" key="1">
    <citation type="journal article" date="2016" name="Microbiol. Immunol.">
        <title>Complete genome sequence of Streptococcus troglodytae TKU31 isolated from the oral cavity of a chimpanzee (Pan troglodytes).</title>
        <authorList>
            <person name="Okamoto M."/>
            <person name="Naito M."/>
            <person name="Miyanohara M."/>
            <person name="Imai S."/>
            <person name="Nomura Y."/>
            <person name="Saito W."/>
            <person name="Momoi Y."/>
            <person name="Takada K."/>
            <person name="Miyabe-Nishiwaki T."/>
            <person name="Tomonaga M."/>
            <person name="Hanada N."/>
        </authorList>
    </citation>
    <scope>NUCLEOTIDE SEQUENCE [LARGE SCALE GENOMIC DNA]</scope>
    <source>
        <strain evidence="4">TKU 31</strain>
    </source>
</reference>
<keyword evidence="4" id="KW-1185">Reference proteome</keyword>
<dbReference type="Gene3D" id="3.40.50.880">
    <property type="match status" value="1"/>
</dbReference>
<name>A0A1L7LL10_9STRE</name>
<dbReference type="InterPro" id="IPR050472">
    <property type="entry name" value="Anth_synth/Amidotransfase"/>
</dbReference>
<dbReference type="SUPFAM" id="SSF52317">
    <property type="entry name" value="Class I glutamine amidotransferase-like"/>
    <property type="match status" value="1"/>
</dbReference>
<dbReference type="Proteomes" id="UP000217758">
    <property type="component" value="Chromosome"/>
</dbReference>